<evidence type="ECO:0000256" key="4">
    <source>
        <dbReference type="ARBA" id="ARBA00023136"/>
    </source>
</evidence>
<feature type="transmembrane region" description="Helical" evidence="6">
    <location>
        <begin position="261"/>
        <end position="284"/>
    </location>
</feature>
<dbReference type="Proteomes" id="UP000023703">
    <property type="component" value="Chromosome"/>
</dbReference>
<dbReference type="GO" id="GO:0005886">
    <property type="term" value="C:plasma membrane"/>
    <property type="evidence" value="ECO:0007669"/>
    <property type="project" value="UniProtKB-SubCell"/>
</dbReference>
<dbReference type="eggNOG" id="COG2807">
    <property type="taxonomic scope" value="Bacteria"/>
</dbReference>
<dbReference type="PANTHER" id="PTHR11360:SF284">
    <property type="entry name" value="EG:103B4.3 PROTEIN-RELATED"/>
    <property type="match status" value="1"/>
</dbReference>
<dbReference type="CDD" id="cd17355">
    <property type="entry name" value="MFS_YcxA_like"/>
    <property type="match status" value="1"/>
</dbReference>
<keyword evidence="2 6" id="KW-0812">Transmembrane</keyword>
<dbReference type="GO" id="GO:0022857">
    <property type="term" value="F:transmembrane transporter activity"/>
    <property type="evidence" value="ECO:0007669"/>
    <property type="project" value="InterPro"/>
</dbReference>
<feature type="transmembrane region" description="Helical" evidence="6">
    <location>
        <begin position="163"/>
        <end position="185"/>
    </location>
</feature>
<protein>
    <submittedName>
        <fullName evidence="8">Transporter, MFS-type</fullName>
    </submittedName>
</protein>
<keyword evidence="9" id="KW-1185">Reference proteome</keyword>
<feature type="transmembrane region" description="Helical" evidence="6">
    <location>
        <begin position="383"/>
        <end position="402"/>
    </location>
</feature>
<dbReference type="InterPro" id="IPR020846">
    <property type="entry name" value="MFS_dom"/>
</dbReference>
<dbReference type="SUPFAM" id="SSF103473">
    <property type="entry name" value="MFS general substrate transporter"/>
    <property type="match status" value="1"/>
</dbReference>
<dbReference type="AlphaFoldDB" id="X5E6H7"/>
<feature type="transmembrane region" description="Helical" evidence="6">
    <location>
        <begin position="101"/>
        <end position="122"/>
    </location>
</feature>
<feature type="region of interest" description="Disordered" evidence="5">
    <location>
        <begin position="408"/>
        <end position="431"/>
    </location>
</feature>
<feature type="transmembrane region" description="Helical" evidence="6">
    <location>
        <begin position="76"/>
        <end position="95"/>
    </location>
</feature>
<evidence type="ECO:0000256" key="1">
    <source>
        <dbReference type="ARBA" id="ARBA00004651"/>
    </source>
</evidence>
<dbReference type="InterPro" id="IPR011701">
    <property type="entry name" value="MFS"/>
</dbReference>
<feature type="transmembrane region" description="Helical" evidence="6">
    <location>
        <begin position="226"/>
        <end position="249"/>
    </location>
</feature>
<dbReference type="InterPro" id="IPR036259">
    <property type="entry name" value="MFS_trans_sf"/>
</dbReference>
<dbReference type="KEGG" id="cgy:CGLY_03010"/>
<feature type="transmembrane region" description="Helical" evidence="6">
    <location>
        <begin position="42"/>
        <end position="64"/>
    </location>
</feature>
<gene>
    <name evidence="8" type="ORF">CGLY_03010</name>
</gene>
<feature type="transmembrane region" description="Helical" evidence="6">
    <location>
        <begin position="291"/>
        <end position="313"/>
    </location>
</feature>
<comment type="subcellular location">
    <subcellularLocation>
        <location evidence="1">Cell membrane</location>
        <topology evidence="1">Multi-pass membrane protein</topology>
    </subcellularLocation>
</comment>
<evidence type="ECO:0000256" key="5">
    <source>
        <dbReference type="SAM" id="MobiDB-lite"/>
    </source>
</evidence>
<evidence type="ECO:0000256" key="6">
    <source>
        <dbReference type="SAM" id="Phobius"/>
    </source>
</evidence>
<evidence type="ECO:0000259" key="7">
    <source>
        <dbReference type="PROSITE" id="PS50850"/>
    </source>
</evidence>
<dbReference type="InterPro" id="IPR050327">
    <property type="entry name" value="Proton-linked_MCT"/>
</dbReference>
<dbReference type="STRING" id="1404245.CGLY_03010"/>
<keyword evidence="3 6" id="KW-1133">Transmembrane helix</keyword>
<proteinExistence type="predicted"/>
<sequence>MQRSAWYPVTVLVAFAALLAAAGFRSAPGVLMDPLHSEFGWSHGTISGAVSLNLLLFGLFSPFATSLMERFGVHRVAAIALAVVGTGSALSVFVSEPWQLWILWGLLIGAGTGAVSMPFAALVAGRWFTQRRGLVSGILTAASSTGQLVFLPLLAHLAGRHSWQAASLVIAAAAVLAAPAVFLVLKDRPQDVGLVSYGQDADAAPPEQPAMTALGSLRFAVRRREFWLLAGTFAVCGATTVGLVGTHFVPSAHDHGMPATTAASLLALVGIFDILGTLASGWLTDRIDPRVLLVAYYGLRGLSLLLLPMLMGPVVEPPLWAFIVFYGLDCVATVPPTMALCREHFGQAGPVVFGWVFASHQLGAGIAAAGAGVIRDSTGSYDGAWFSAAALCGLGAVLCLCIRRAGGGAAGGERGEGAARQAFASDPVRSE</sequence>
<keyword evidence="4 6" id="KW-0472">Membrane</keyword>
<dbReference type="PROSITE" id="PS50850">
    <property type="entry name" value="MFS"/>
    <property type="match status" value="1"/>
</dbReference>
<feature type="domain" description="Major facilitator superfamily (MFS) profile" evidence="7">
    <location>
        <begin position="9"/>
        <end position="407"/>
    </location>
</feature>
<evidence type="ECO:0000256" key="3">
    <source>
        <dbReference type="ARBA" id="ARBA00022989"/>
    </source>
</evidence>
<reference evidence="8 9" key="1">
    <citation type="journal article" date="2015" name="Int. J. Syst. Evol. Microbiol.">
        <title>Revisiting Corynebacterium glyciniphilum (ex Kubota et al., 1972) sp. nov., nom. rev., isolated from putrefied banana.</title>
        <authorList>
            <person name="Al-Dilaimi A."/>
            <person name="Bednarz H."/>
            <person name="Lomker A."/>
            <person name="Niehaus K."/>
            <person name="Kalinowski J."/>
            <person name="Ruckert C."/>
        </authorList>
    </citation>
    <scope>NUCLEOTIDE SEQUENCE [LARGE SCALE GENOMIC DNA]</scope>
    <source>
        <strain evidence="8">AJ 3170</strain>
    </source>
</reference>
<accession>X5E6H7</accession>
<name>X5E6H7_9CORY</name>
<evidence type="ECO:0000313" key="9">
    <source>
        <dbReference type="Proteomes" id="UP000023703"/>
    </source>
</evidence>
<dbReference type="PANTHER" id="PTHR11360">
    <property type="entry name" value="MONOCARBOXYLATE TRANSPORTER"/>
    <property type="match status" value="1"/>
</dbReference>
<organism evidence="8 9">
    <name type="scientific">Corynebacterium glyciniphilum AJ 3170</name>
    <dbReference type="NCBI Taxonomy" id="1404245"/>
    <lineage>
        <taxon>Bacteria</taxon>
        <taxon>Bacillati</taxon>
        <taxon>Actinomycetota</taxon>
        <taxon>Actinomycetes</taxon>
        <taxon>Mycobacteriales</taxon>
        <taxon>Corynebacteriaceae</taxon>
        <taxon>Corynebacterium</taxon>
    </lineage>
</organism>
<dbReference type="Gene3D" id="1.20.1250.20">
    <property type="entry name" value="MFS general substrate transporter like domains"/>
    <property type="match status" value="2"/>
</dbReference>
<feature type="transmembrane region" description="Helical" evidence="6">
    <location>
        <begin position="134"/>
        <end position="157"/>
    </location>
</feature>
<evidence type="ECO:0000313" key="8">
    <source>
        <dbReference type="EMBL" id="AHW63050.1"/>
    </source>
</evidence>
<dbReference type="EMBL" id="CP006842">
    <property type="protein sequence ID" value="AHW63050.1"/>
    <property type="molecule type" value="Genomic_DNA"/>
</dbReference>
<dbReference type="HOGENOM" id="CLU_001265_59_9_11"/>
<evidence type="ECO:0000256" key="2">
    <source>
        <dbReference type="ARBA" id="ARBA00022692"/>
    </source>
</evidence>
<feature type="transmembrane region" description="Helical" evidence="6">
    <location>
        <begin position="352"/>
        <end position="371"/>
    </location>
</feature>
<dbReference type="Pfam" id="PF07690">
    <property type="entry name" value="MFS_1"/>
    <property type="match status" value="1"/>
</dbReference>
<feature type="transmembrane region" description="Helical" evidence="6">
    <location>
        <begin position="319"/>
        <end position="340"/>
    </location>
</feature>